<feature type="transmembrane region" description="Helical" evidence="1">
    <location>
        <begin position="14"/>
        <end position="32"/>
    </location>
</feature>
<name>A0ABD6BWI3_9EURY</name>
<dbReference type="Proteomes" id="UP001597185">
    <property type="component" value="Unassembled WGS sequence"/>
</dbReference>
<dbReference type="AlphaFoldDB" id="A0ABD6BWI3"/>
<keyword evidence="1" id="KW-1133">Transmembrane helix</keyword>
<evidence type="ECO:0000313" key="3">
    <source>
        <dbReference type="Proteomes" id="UP001597185"/>
    </source>
</evidence>
<keyword evidence="3" id="KW-1185">Reference proteome</keyword>
<keyword evidence="1" id="KW-0812">Transmembrane</keyword>
<gene>
    <name evidence="2" type="ORF">ACFR9T_02865</name>
</gene>
<organism evidence="2 3">
    <name type="scientific">Halorubrum laminariae</name>
    <dbReference type="NCBI Taxonomy" id="1433523"/>
    <lineage>
        <taxon>Archaea</taxon>
        <taxon>Methanobacteriati</taxon>
        <taxon>Methanobacteriota</taxon>
        <taxon>Stenosarchaea group</taxon>
        <taxon>Halobacteria</taxon>
        <taxon>Halobacteriales</taxon>
        <taxon>Haloferacaceae</taxon>
        <taxon>Halorubrum</taxon>
    </lineage>
</organism>
<feature type="transmembrane region" description="Helical" evidence="1">
    <location>
        <begin position="108"/>
        <end position="127"/>
    </location>
</feature>
<evidence type="ECO:0000313" key="2">
    <source>
        <dbReference type="EMBL" id="MFD1569538.1"/>
    </source>
</evidence>
<dbReference type="RefSeq" id="WP_256417361.1">
    <property type="nucleotide sequence ID" value="NZ_JANHDL010000002.1"/>
</dbReference>
<reference evidence="2 3" key="1">
    <citation type="journal article" date="2019" name="Int. J. Syst. Evol. Microbiol.">
        <title>The Global Catalogue of Microorganisms (GCM) 10K type strain sequencing project: providing services to taxonomists for standard genome sequencing and annotation.</title>
        <authorList>
            <consortium name="The Broad Institute Genomics Platform"/>
            <consortium name="The Broad Institute Genome Sequencing Center for Infectious Disease"/>
            <person name="Wu L."/>
            <person name="Ma J."/>
        </authorList>
    </citation>
    <scope>NUCLEOTIDE SEQUENCE [LARGE SCALE GENOMIC DNA]</scope>
    <source>
        <strain evidence="2 3">CGMCC 1.12689</strain>
    </source>
</reference>
<keyword evidence="1" id="KW-0472">Membrane</keyword>
<feature type="transmembrane region" description="Helical" evidence="1">
    <location>
        <begin position="44"/>
        <end position="63"/>
    </location>
</feature>
<dbReference type="EMBL" id="JBHUDB010000001">
    <property type="protein sequence ID" value="MFD1569538.1"/>
    <property type="molecule type" value="Genomic_DNA"/>
</dbReference>
<comment type="caution">
    <text evidence="2">The sequence shown here is derived from an EMBL/GenBank/DDBJ whole genome shotgun (WGS) entry which is preliminary data.</text>
</comment>
<accession>A0ABD6BWI3</accession>
<protein>
    <submittedName>
        <fullName evidence="2">Uncharacterized protein</fullName>
    </submittedName>
</protein>
<feature type="transmembrane region" description="Helical" evidence="1">
    <location>
        <begin position="133"/>
        <end position="153"/>
    </location>
</feature>
<proteinExistence type="predicted"/>
<sequence>MAAEVESTQVFQDWVISGIAAYLLVVVFEKAVTINTPDVQKRVLTSVAVANGIVIGIGLAPMTTIAAQLVPLSTLFNSEYVDVVSRIVQIGTVLELLFGVVKMVDGSGWVGALAFLGAFLGGIFLPYQETSILALILIFICLVVVEATPSDFWKSG</sequence>
<evidence type="ECO:0000256" key="1">
    <source>
        <dbReference type="SAM" id="Phobius"/>
    </source>
</evidence>